<comment type="caution">
    <text evidence="2">The sequence shown here is derived from an EMBL/GenBank/DDBJ whole genome shotgun (WGS) entry which is preliminary data.</text>
</comment>
<dbReference type="AlphaFoldDB" id="A0A1Y4QM79"/>
<evidence type="ECO:0000313" key="2">
    <source>
        <dbReference type="EMBL" id="OUQ06379.1"/>
    </source>
</evidence>
<comment type="similarity">
    <text evidence="1">Belongs to the UPF0246 family.</text>
</comment>
<evidence type="ECO:0000313" key="3">
    <source>
        <dbReference type="Proteomes" id="UP000196258"/>
    </source>
</evidence>
<gene>
    <name evidence="2" type="ORF">B5E91_00185</name>
</gene>
<dbReference type="Pfam" id="PF03883">
    <property type="entry name" value="H2O2_YaaD"/>
    <property type="match status" value="1"/>
</dbReference>
<dbReference type="GO" id="GO:0005829">
    <property type="term" value="C:cytosol"/>
    <property type="evidence" value="ECO:0007669"/>
    <property type="project" value="TreeGrafter"/>
</dbReference>
<dbReference type="PANTHER" id="PTHR30283:SF4">
    <property type="entry name" value="PEROXIDE STRESS RESISTANCE PROTEIN YAAA"/>
    <property type="match status" value="1"/>
</dbReference>
<name>A0A1Y4QM79_9FIRM</name>
<proteinExistence type="inferred from homology"/>
<evidence type="ECO:0000256" key="1">
    <source>
        <dbReference type="HAMAP-Rule" id="MF_00652"/>
    </source>
</evidence>
<reference evidence="3" key="1">
    <citation type="submission" date="2017-04" db="EMBL/GenBank/DDBJ databases">
        <title>Function of individual gut microbiota members based on whole genome sequencing of pure cultures obtained from chicken caecum.</title>
        <authorList>
            <person name="Medvecky M."/>
            <person name="Cejkova D."/>
            <person name="Polansky O."/>
            <person name="Karasova D."/>
            <person name="Kubasova T."/>
            <person name="Cizek A."/>
            <person name="Rychlik I."/>
        </authorList>
    </citation>
    <scope>NUCLEOTIDE SEQUENCE [LARGE SCALE GENOMIC DNA]</scope>
    <source>
        <strain evidence="3">An149</strain>
    </source>
</reference>
<sequence length="241" mass="28879">MKIIISPAKVMKYKQSNIDKSEIIFSKKTSELLEYLKQYSVEQLHDYMKISFKMANTVYDYYHNDHPYTPAIFCYQGTVFKQLSLNTYSQEDFEYLNKYLNIMSAYYGVLKYNTNITPYRLDMTMKLDIDLYKYWQLEIDEYFKDEDYIISLASKEFSKMINHPNLINIDFVQDKAGKLTRNAMYVKQARGKMLETMVKHKITSLDDLKNIVFDDYCYNEELSTSNNYVFIRNLKLTYKKI</sequence>
<dbReference type="PANTHER" id="PTHR30283">
    <property type="entry name" value="PEROXIDE STRESS RESPONSE PROTEIN YAAA"/>
    <property type="match status" value="1"/>
</dbReference>
<dbReference type="Proteomes" id="UP000196258">
    <property type="component" value="Unassembled WGS sequence"/>
</dbReference>
<dbReference type="InterPro" id="IPR005583">
    <property type="entry name" value="YaaA"/>
</dbReference>
<accession>A0A1Y4QM79</accession>
<dbReference type="GO" id="GO:0033194">
    <property type="term" value="P:response to hydroperoxide"/>
    <property type="evidence" value="ECO:0007669"/>
    <property type="project" value="TreeGrafter"/>
</dbReference>
<dbReference type="EMBL" id="NFLB01000001">
    <property type="protein sequence ID" value="OUQ06379.1"/>
    <property type="molecule type" value="Genomic_DNA"/>
</dbReference>
<organism evidence="2 3">
    <name type="scientific">Thomasclavelia spiroformis</name>
    <dbReference type="NCBI Taxonomy" id="29348"/>
    <lineage>
        <taxon>Bacteria</taxon>
        <taxon>Bacillati</taxon>
        <taxon>Bacillota</taxon>
        <taxon>Erysipelotrichia</taxon>
        <taxon>Erysipelotrichales</taxon>
        <taxon>Coprobacillaceae</taxon>
        <taxon>Thomasclavelia</taxon>
    </lineage>
</organism>
<protein>
    <recommendedName>
        <fullName evidence="1">UPF0246 protein B5E91_00185</fullName>
    </recommendedName>
</protein>
<dbReference type="HAMAP" id="MF_00652">
    <property type="entry name" value="UPF0246"/>
    <property type="match status" value="1"/>
</dbReference>
<dbReference type="RefSeq" id="WP_087253569.1">
    <property type="nucleotide sequence ID" value="NZ_CAJFOD010000019.1"/>
</dbReference>